<evidence type="ECO:0000256" key="3">
    <source>
        <dbReference type="ARBA" id="ARBA00023027"/>
    </source>
</evidence>
<dbReference type="SUPFAM" id="SSF52283">
    <property type="entry name" value="Formate/glycerate dehydrogenase catalytic domain-like"/>
    <property type="match status" value="1"/>
</dbReference>
<dbReference type="Gene3D" id="3.40.50.720">
    <property type="entry name" value="NAD(P)-binding Rossmann-like Domain"/>
    <property type="match status" value="2"/>
</dbReference>
<dbReference type="PANTHER" id="PTHR43761:SF1">
    <property type="entry name" value="D-ISOMER SPECIFIC 2-HYDROXYACID DEHYDROGENASE CATALYTIC DOMAIN-CONTAINING PROTEIN-RELATED"/>
    <property type="match status" value="1"/>
</dbReference>
<comment type="similarity">
    <text evidence="1 4">Belongs to the D-isomer specific 2-hydroxyacid dehydrogenase family.</text>
</comment>
<evidence type="ECO:0000313" key="7">
    <source>
        <dbReference type="EMBL" id="MBM2618445.1"/>
    </source>
</evidence>
<dbReference type="PANTHER" id="PTHR43761">
    <property type="entry name" value="D-ISOMER SPECIFIC 2-HYDROXYACID DEHYDROGENASE FAMILY PROTEIN (AFU_ORTHOLOGUE AFUA_1G13630)"/>
    <property type="match status" value="1"/>
</dbReference>
<evidence type="ECO:0000313" key="8">
    <source>
        <dbReference type="Proteomes" id="UP000632138"/>
    </source>
</evidence>
<protein>
    <submittedName>
        <fullName evidence="7">Hydroxyacid dehydrogenase</fullName>
    </submittedName>
</protein>
<reference evidence="7 8" key="1">
    <citation type="submission" date="2021-01" db="EMBL/GenBank/DDBJ databases">
        <title>Actinoplanes sp. nov. LDG1-06 isolated from lichen.</title>
        <authorList>
            <person name="Saeng-In P."/>
            <person name="Phongsopitanun W."/>
            <person name="Kanchanasin P."/>
            <person name="Yuki M."/>
            <person name="Kudo T."/>
            <person name="Ohkuma M."/>
            <person name="Tanasupawat S."/>
        </authorList>
    </citation>
    <scope>NUCLEOTIDE SEQUENCE [LARGE SCALE GENOMIC DNA]</scope>
    <source>
        <strain evidence="7 8">LDG1-06</strain>
    </source>
</reference>
<accession>A0ABS2AF32</accession>
<keyword evidence="2 4" id="KW-0560">Oxidoreductase</keyword>
<dbReference type="RefSeq" id="WP_203378450.1">
    <property type="nucleotide sequence ID" value="NZ_JAENHP010000007.1"/>
</dbReference>
<organism evidence="7 8">
    <name type="scientific">Paractinoplanes ovalisporus</name>
    <dbReference type="NCBI Taxonomy" id="2810368"/>
    <lineage>
        <taxon>Bacteria</taxon>
        <taxon>Bacillati</taxon>
        <taxon>Actinomycetota</taxon>
        <taxon>Actinomycetes</taxon>
        <taxon>Micromonosporales</taxon>
        <taxon>Micromonosporaceae</taxon>
        <taxon>Paractinoplanes</taxon>
    </lineage>
</organism>
<comment type="caution">
    <text evidence="7">The sequence shown here is derived from an EMBL/GenBank/DDBJ whole genome shotgun (WGS) entry which is preliminary data.</text>
</comment>
<name>A0ABS2AF32_9ACTN</name>
<keyword evidence="3" id="KW-0520">NAD</keyword>
<evidence type="ECO:0000256" key="4">
    <source>
        <dbReference type="RuleBase" id="RU003719"/>
    </source>
</evidence>
<dbReference type="Pfam" id="PF00389">
    <property type="entry name" value="2-Hacid_dh"/>
    <property type="match status" value="1"/>
</dbReference>
<feature type="domain" description="D-isomer specific 2-hydroxyacid dehydrogenase catalytic" evidence="5">
    <location>
        <begin position="16"/>
        <end position="299"/>
    </location>
</feature>
<feature type="domain" description="D-isomer specific 2-hydroxyacid dehydrogenase NAD-binding" evidence="6">
    <location>
        <begin position="107"/>
        <end position="267"/>
    </location>
</feature>
<evidence type="ECO:0000256" key="1">
    <source>
        <dbReference type="ARBA" id="ARBA00005854"/>
    </source>
</evidence>
<evidence type="ECO:0000259" key="5">
    <source>
        <dbReference type="Pfam" id="PF00389"/>
    </source>
</evidence>
<dbReference type="InterPro" id="IPR006140">
    <property type="entry name" value="D-isomer_DH_NAD-bd"/>
</dbReference>
<dbReference type="SUPFAM" id="SSF51735">
    <property type="entry name" value="NAD(P)-binding Rossmann-fold domains"/>
    <property type="match status" value="1"/>
</dbReference>
<dbReference type="InterPro" id="IPR029753">
    <property type="entry name" value="D-isomer_DH_CS"/>
</dbReference>
<dbReference type="Proteomes" id="UP000632138">
    <property type="component" value="Unassembled WGS sequence"/>
</dbReference>
<sequence length="301" mass="32568">MRIIYLDEPTYFPEPWRRRFERLGELEVFTDRPDAGTAVDRLSASDIAIVEWTHLPAGVFERVRRLRHLALVTTGYDFVDLDAARSAGIAVSHCPAYAAQATAEHVFALLLAVTRRLRAADEAVRAGAGHLYPPFLGMELAGRTLGLIGKGRIARSVARIADGFGMTVLSTDSVGQPVSLTEVLRRSDVVSVHVPFGPATRHLLDAGRLALLRDEAILINTCRGGIIDQAALARMLADGRLAGAGLDDLSAEAADDIRGLDNVVLSPGTAWYTGTAREANLVELHDNLTSYLDGRPINILN</sequence>
<evidence type="ECO:0000259" key="6">
    <source>
        <dbReference type="Pfam" id="PF02826"/>
    </source>
</evidence>
<dbReference type="InterPro" id="IPR036291">
    <property type="entry name" value="NAD(P)-bd_dom_sf"/>
</dbReference>
<dbReference type="PROSITE" id="PS00670">
    <property type="entry name" value="D_2_HYDROXYACID_DH_2"/>
    <property type="match status" value="1"/>
</dbReference>
<dbReference type="InterPro" id="IPR006139">
    <property type="entry name" value="D-isomer_2_OHA_DH_cat_dom"/>
</dbReference>
<keyword evidence="8" id="KW-1185">Reference proteome</keyword>
<evidence type="ECO:0000256" key="2">
    <source>
        <dbReference type="ARBA" id="ARBA00023002"/>
    </source>
</evidence>
<gene>
    <name evidence="7" type="ORF">JIG36_23075</name>
</gene>
<dbReference type="InterPro" id="IPR050418">
    <property type="entry name" value="D-iso_2-hydroxyacid_DH_PdxB"/>
</dbReference>
<dbReference type="Pfam" id="PF02826">
    <property type="entry name" value="2-Hacid_dh_C"/>
    <property type="match status" value="1"/>
</dbReference>
<dbReference type="EMBL" id="JAENHP010000007">
    <property type="protein sequence ID" value="MBM2618445.1"/>
    <property type="molecule type" value="Genomic_DNA"/>
</dbReference>
<proteinExistence type="inferred from homology"/>